<accession>A0A914HQM0</accession>
<reference evidence="2" key="1">
    <citation type="submission" date="2022-11" db="UniProtKB">
        <authorList>
            <consortium name="WormBaseParasite"/>
        </authorList>
    </citation>
    <scope>IDENTIFICATION</scope>
</reference>
<protein>
    <submittedName>
        <fullName evidence="2">Transposase</fullName>
    </submittedName>
</protein>
<proteinExistence type="predicted"/>
<dbReference type="Proteomes" id="UP000887572">
    <property type="component" value="Unplaced"/>
</dbReference>
<evidence type="ECO:0000313" key="2">
    <source>
        <dbReference type="WBParaSite" id="Gr19_v10_g3546.t1"/>
    </source>
</evidence>
<name>A0A914HQM0_GLORO</name>
<dbReference type="AlphaFoldDB" id="A0A914HQM0"/>
<evidence type="ECO:0000313" key="1">
    <source>
        <dbReference type="Proteomes" id="UP000887572"/>
    </source>
</evidence>
<dbReference type="WBParaSite" id="Gr19_v10_g3546.t1">
    <property type="protein sequence ID" value="Gr19_v10_g3546.t1"/>
    <property type="gene ID" value="Gr19_v10_g3546"/>
</dbReference>
<keyword evidence="1" id="KW-1185">Reference proteome</keyword>
<organism evidence="1 2">
    <name type="scientific">Globodera rostochiensis</name>
    <name type="common">Golden nematode worm</name>
    <name type="synonym">Heterodera rostochiensis</name>
    <dbReference type="NCBI Taxonomy" id="31243"/>
    <lineage>
        <taxon>Eukaryota</taxon>
        <taxon>Metazoa</taxon>
        <taxon>Ecdysozoa</taxon>
        <taxon>Nematoda</taxon>
        <taxon>Chromadorea</taxon>
        <taxon>Rhabditida</taxon>
        <taxon>Tylenchina</taxon>
        <taxon>Tylenchomorpha</taxon>
        <taxon>Tylenchoidea</taxon>
        <taxon>Heteroderidae</taxon>
        <taxon>Heteroderinae</taxon>
        <taxon>Globodera</taxon>
    </lineage>
</organism>
<sequence length="103" mass="12131">MQPRPPRGFTGKKYVPFTETEWKYVQRTFMSDNFKDLQMMVNLMSMWICRMQHDTPVIINISEMVLHAHLNGKKQDIGTTSMDSADLGLIYGSTIIRWRRKSF</sequence>